<dbReference type="AlphaFoldDB" id="A0A144XJU1"/>
<reference evidence="2 3" key="2">
    <citation type="submission" date="2016-08" db="EMBL/GenBank/DDBJ databases">
        <authorList>
            <person name="Seilhamer J.J."/>
        </authorList>
    </citation>
    <scope>NUCLEOTIDE SEQUENCE [LARGE SCALE GENOMIC DNA]</scope>
    <source>
        <strain evidence="2 3">VC14762</strain>
    </source>
</reference>
<dbReference type="EMBL" id="MUTJ01000027">
    <property type="protein sequence ID" value="ONU89813.1"/>
    <property type="molecule type" value="Genomic_DNA"/>
</dbReference>
<gene>
    <name evidence="2" type="ORF">A8E72_07915</name>
    <name evidence="1" type="ORF">UE95_032870</name>
</gene>
<sequence length="73" mass="8576">MRFRKRTSHVDATRWFADGDHERVERRDGKWAVATPEGWRPVQPGDWIVRDEGGNCWPMEDGLFVRCYEPAAD</sequence>
<dbReference type="OrthoDB" id="5688154at2"/>
<comment type="caution">
    <text evidence="2">The sequence shown here is derived from an EMBL/GenBank/DDBJ whole genome shotgun (WGS) entry which is preliminary data.</text>
</comment>
<proteinExistence type="predicted"/>
<dbReference type="Proteomes" id="UP000188543">
    <property type="component" value="Unassembled WGS sequence"/>
</dbReference>
<evidence type="ECO:0000313" key="1">
    <source>
        <dbReference type="EMBL" id="MCW3716093.1"/>
    </source>
</evidence>
<accession>A0A144XJU1</accession>
<dbReference type="EMBL" id="JYMX02000038">
    <property type="protein sequence ID" value="MCW3716093.1"/>
    <property type="molecule type" value="Genomic_DNA"/>
</dbReference>
<protein>
    <submittedName>
        <fullName evidence="2">Uncharacterized protein</fullName>
    </submittedName>
</protein>
<reference evidence="1" key="1">
    <citation type="submission" date="2015-02" db="EMBL/GenBank/DDBJ databases">
        <authorList>
            <person name="Patil P.P."/>
            <person name="Midha S."/>
            <person name="Mali S."/>
            <person name="Gautam V."/>
            <person name="Dash L."/>
            <person name="Kumar S."/>
            <person name="Shastri J."/>
            <person name="Singhal L."/>
            <person name="Patil P.B."/>
        </authorList>
    </citation>
    <scope>NUCLEOTIDE SEQUENCE</scope>
    <source>
        <strain evidence="1">BC-19</strain>
    </source>
</reference>
<reference evidence="1" key="5">
    <citation type="submission" date="2021-09" db="EMBL/GenBank/DDBJ databases">
        <authorList>
            <person name="Saroha T."/>
            <person name="Patil P."/>
            <person name="Gautam D.V."/>
            <person name="Patil D.P.B."/>
        </authorList>
    </citation>
    <scope>NUCLEOTIDE SEQUENCE</scope>
    <source>
        <strain evidence="1">BC-19</strain>
    </source>
</reference>
<name>A0A144XJU1_9BURK</name>
<evidence type="ECO:0000313" key="3">
    <source>
        <dbReference type="Proteomes" id="UP000188543"/>
    </source>
</evidence>
<dbReference type="GeneID" id="56559957"/>
<evidence type="ECO:0000313" key="2">
    <source>
        <dbReference type="EMBL" id="ONU89813.1"/>
    </source>
</evidence>
<reference evidence="1 4" key="3">
    <citation type="journal article" date="2017" name="Front. Microbiol.">
        <title>Genomics reveals a unique clone of Burkholderia cenocepacia harbouring an actively excising novel genomic island.</title>
        <authorList>
            <person name="Patil P."/>
            <person name="Mali S."/>
            <person name="Midha S."/>
            <person name="Gautam V."/>
            <person name="Dash L."/>
            <person name="Kumar S."/>
            <person name="Shastri J."/>
            <person name="Singhal L."/>
            <person name="Patil P.B."/>
        </authorList>
    </citation>
    <scope>NUCLEOTIDE SEQUENCE [LARGE SCALE GENOMIC DNA]</scope>
    <source>
        <strain evidence="1 4">BC-19</strain>
    </source>
</reference>
<dbReference type="RefSeq" id="WP_006490674.1">
    <property type="nucleotide sequence ID" value="NZ_CADETK010000001.1"/>
</dbReference>
<dbReference type="Proteomes" id="UP000191686">
    <property type="component" value="Unassembled WGS sequence"/>
</dbReference>
<evidence type="ECO:0000313" key="4">
    <source>
        <dbReference type="Proteomes" id="UP000191686"/>
    </source>
</evidence>
<organism evidence="2 3">
    <name type="scientific">Burkholderia cenocepacia</name>
    <dbReference type="NCBI Taxonomy" id="95486"/>
    <lineage>
        <taxon>Bacteria</taxon>
        <taxon>Pseudomonadati</taxon>
        <taxon>Pseudomonadota</taxon>
        <taxon>Betaproteobacteria</taxon>
        <taxon>Burkholderiales</taxon>
        <taxon>Burkholderiaceae</taxon>
        <taxon>Burkholderia</taxon>
        <taxon>Burkholderia cepacia complex</taxon>
    </lineage>
</organism>
<reference evidence="1 4" key="4">
    <citation type="journal article" date="2017" name="Front. Microbiol.">
        <title>Genomics Reveals a Unique Clone of Burkholderia cenocepacia Harboring an Actively Excising Novel Genomic Island.</title>
        <authorList>
            <person name="Patil P.P."/>
            <person name="Mali S."/>
            <person name="Midha S."/>
            <person name="Gautam V."/>
            <person name="Dash L."/>
            <person name="Kumar S."/>
            <person name="Shastri J."/>
            <person name="Singhal L."/>
            <person name="Patil P.B."/>
        </authorList>
    </citation>
    <scope>NUCLEOTIDE SEQUENCE [LARGE SCALE GENOMIC DNA]</scope>
    <source>
        <strain evidence="1 4">BC-19</strain>
    </source>
</reference>